<protein>
    <submittedName>
        <fullName evidence="1">Uncharacterized protein</fullName>
    </submittedName>
</protein>
<accession>C0P9X7</accession>
<dbReference type="AlphaFoldDB" id="C0P9X7"/>
<organism evidence="1">
    <name type="scientific">Zea mays</name>
    <name type="common">Maize</name>
    <dbReference type="NCBI Taxonomy" id="4577"/>
    <lineage>
        <taxon>Eukaryota</taxon>
        <taxon>Viridiplantae</taxon>
        <taxon>Streptophyta</taxon>
        <taxon>Embryophyta</taxon>
        <taxon>Tracheophyta</taxon>
        <taxon>Spermatophyta</taxon>
        <taxon>Magnoliopsida</taxon>
        <taxon>Liliopsida</taxon>
        <taxon>Poales</taxon>
        <taxon>Poaceae</taxon>
        <taxon>PACMAD clade</taxon>
        <taxon>Panicoideae</taxon>
        <taxon>Andropogonodae</taxon>
        <taxon>Andropogoneae</taxon>
        <taxon>Tripsacinae</taxon>
        <taxon>Zea</taxon>
    </lineage>
</organism>
<evidence type="ECO:0000313" key="1">
    <source>
        <dbReference type="EMBL" id="ACN30972.1"/>
    </source>
</evidence>
<dbReference type="EMBL" id="BT065096">
    <property type="protein sequence ID" value="ACN30972.1"/>
    <property type="molecule type" value="mRNA"/>
</dbReference>
<name>C0P9X7_MAIZE</name>
<proteinExistence type="evidence at transcript level"/>
<reference evidence="1" key="1">
    <citation type="journal article" date="2009" name="PLoS Genet.">
        <title>Sequencing, mapping, and analysis of 27,455 maize full-length cDNAs.</title>
        <authorList>
            <person name="Soderlund C."/>
            <person name="Descour A."/>
            <person name="Kudrna D."/>
            <person name="Bomhoff M."/>
            <person name="Boyd L."/>
            <person name="Currie J."/>
            <person name="Angelova A."/>
            <person name="Collura K."/>
            <person name="Wissotski M."/>
            <person name="Ashley E."/>
            <person name="Morrow D."/>
            <person name="Fernandes J."/>
            <person name="Walbot V."/>
            <person name="Yu Y."/>
        </authorList>
    </citation>
    <scope>NUCLEOTIDE SEQUENCE</scope>
    <source>
        <strain evidence="1">B73</strain>
    </source>
</reference>
<sequence length="152" mass="16911">MYLYINVHVHHLIIIRATWGSRRRLLRQCSTQPLPAWWTLQEQEQEIGLLVQAVPMAVELGYTTAAAAISWRCGTPQRRWITATPAAVRHQAALTRVAQLICSCRHAAAALSRHWTSSPLRALDSRTSAAAPSRPLAPHPLTNLSIVIIKSL</sequence>